<feature type="chain" id="PRO_5003684481" evidence="1">
    <location>
        <begin position="22"/>
        <end position="269"/>
    </location>
</feature>
<dbReference type="Proteomes" id="UP000006051">
    <property type="component" value="Chromosome"/>
</dbReference>
<reference evidence="2 3" key="1">
    <citation type="submission" date="2012-06" db="EMBL/GenBank/DDBJ databases">
        <title>The complete genome of Ornithobacterium rhinotracheale DSM 15997.</title>
        <authorList>
            <consortium name="US DOE Joint Genome Institute (JGI-PGF)"/>
            <person name="Lucas S."/>
            <person name="Copeland A."/>
            <person name="Lapidus A."/>
            <person name="Goodwin L."/>
            <person name="Pitluck S."/>
            <person name="Peters L."/>
            <person name="Mikhailova N."/>
            <person name="Teshima H."/>
            <person name="Kyrpides N."/>
            <person name="Mavromatis K."/>
            <person name="Pagani I."/>
            <person name="Ivanova N."/>
            <person name="Ovchinnikova G."/>
            <person name="Zeytun A."/>
            <person name="Detter J.C."/>
            <person name="Han C."/>
            <person name="Land M."/>
            <person name="Hauser L."/>
            <person name="Markowitz V."/>
            <person name="Cheng J.-F."/>
            <person name="Hugenholtz P."/>
            <person name="Woyke T."/>
            <person name="Wu D."/>
            <person name="Lang E."/>
            <person name="Kopitz M."/>
            <person name="Brambilla E."/>
            <person name="Klenk H.-P."/>
            <person name="Eisen J.A."/>
        </authorList>
    </citation>
    <scope>NUCLEOTIDE SEQUENCE [LARGE SCALE GENOMIC DNA]</scope>
    <source>
        <strain evidence="3">ATCC 51463 / DSM 15997 / CCUG 23171 / LMG 9086</strain>
    </source>
</reference>
<feature type="signal peptide" evidence="1">
    <location>
        <begin position="1"/>
        <end position="21"/>
    </location>
</feature>
<protein>
    <submittedName>
        <fullName evidence="2">Uncharacterized protein</fullName>
    </submittedName>
</protein>
<dbReference type="STRING" id="867902.Ornrh_0013"/>
<name>I3ZX11_ORNRL</name>
<dbReference type="GeneID" id="71570434"/>
<sequence length="269" mass="29075">MKSLKYTAIISFNLFFSLSFAQVGINTTAPKATVEIQTSKKENGIEGVLIPRVTTQRAETMGEEVPESTLVYITDGVTGNNTASQIQGKGFYYFDTSTKKWTKIGASTSTSNEVTLYSGDGTLPTNRVVKMNGNNLSFEGNGNVGIGTSTPTEKLEISEGNVKIKDLYSSTATSEETIKPVAVKEDGTLTTAPETPQTILGLFEANTLYTLQVSAKNFFPIITHFEHEGGIMGYDFSIIDGIWHLAILPANGLRVGAQKAYVGISFINR</sequence>
<evidence type="ECO:0000313" key="2">
    <source>
        <dbReference type="EMBL" id="AFL96245.1"/>
    </source>
</evidence>
<organism evidence="2 3">
    <name type="scientific">Ornithobacterium rhinotracheale (strain ATCC 51463 / DSM 15997 / CCUG 23171 / CIP 104009 / LMG 9086)</name>
    <dbReference type="NCBI Taxonomy" id="867902"/>
    <lineage>
        <taxon>Bacteria</taxon>
        <taxon>Pseudomonadati</taxon>
        <taxon>Bacteroidota</taxon>
        <taxon>Flavobacteriia</taxon>
        <taxon>Flavobacteriales</taxon>
        <taxon>Weeksellaceae</taxon>
        <taxon>Ornithobacterium</taxon>
    </lineage>
</organism>
<evidence type="ECO:0000256" key="1">
    <source>
        <dbReference type="SAM" id="SignalP"/>
    </source>
</evidence>
<keyword evidence="1" id="KW-0732">Signal</keyword>
<evidence type="ECO:0000313" key="3">
    <source>
        <dbReference type="Proteomes" id="UP000006051"/>
    </source>
</evidence>
<dbReference type="HOGENOM" id="CLU_1033804_0_0_10"/>
<accession>I3ZX11</accession>
<dbReference type="AlphaFoldDB" id="I3ZX11"/>
<dbReference type="RefSeq" id="WP_014789875.1">
    <property type="nucleotide sequence ID" value="NC_018016.1"/>
</dbReference>
<proteinExistence type="predicted"/>
<dbReference type="eggNOG" id="COG4675">
    <property type="taxonomic scope" value="Bacteria"/>
</dbReference>
<dbReference type="GeneID" id="97258939"/>
<gene>
    <name evidence="2" type="ordered locus">Ornrh_0013</name>
</gene>
<dbReference type="EMBL" id="CP003283">
    <property type="protein sequence ID" value="AFL96245.1"/>
    <property type="molecule type" value="Genomic_DNA"/>
</dbReference>
<dbReference type="KEGG" id="orh:Ornrh_0013"/>
<dbReference type="PATRIC" id="fig|867902.3.peg.11"/>
<keyword evidence="3" id="KW-1185">Reference proteome</keyword>